<name>A0A383EA88_9ZZZZ</name>
<protein>
    <submittedName>
        <fullName evidence="1">Uncharacterized protein</fullName>
    </submittedName>
</protein>
<reference evidence="1" key="1">
    <citation type="submission" date="2018-05" db="EMBL/GenBank/DDBJ databases">
        <authorList>
            <person name="Lanie J.A."/>
            <person name="Ng W.-L."/>
            <person name="Kazmierczak K.M."/>
            <person name="Andrzejewski T.M."/>
            <person name="Davidsen T.M."/>
            <person name="Wayne K.J."/>
            <person name="Tettelin H."/>
            <person name="Glass J.I."/>
            <person name="Rusch D."/>
            <person name="Podicherti R."/>
            <person name="Tsui H.-C.T."/>
            <person name="Winkler M.E."/>
        </authorList>
    </citation>
    <scope>NUCLEOTIDE SEQUENCE</scope>
</reference>
<proteinExistence type="predicted"/>
<feature type="non-terminal residue" evidence="1">
    <location>
        <position position="156"/>
    </location>
</feature>
<accession>A0A383EA88</accession>
<dbReference type="AlphaFoldDB" id="A0A383EA88"/>
<evidence type="ECO:0000313" key="1">
    <source>
        <dbReference type="EMBL" id="SVE53290.1"/>
    </source>
</evidence>
<sequence length="156" mass="18242">MVPEFSVVKDSEDIRVLQDKIQSNQYSLDQHLARTPNFYNKPDSIVVYKRAIESLVWKGPSQPDHIREILDLNTLEDNQTGNPEQLIVFLDERAKQYSRGARGLSEFLAEWLKVETEPSLEKQEKLINFFNFHQLTLVTHQIVEHSNTAEDRCSEW</sequence>
<organism evidence="1">
    <name type="scientific">marine metagenome</name>
    <dbReference type="NCBI Taxonomy" id="408172"/>
    <lineage>
        <taxon>unclassified sequences</taxon>
        <taxon>metagenomes</taxon>
        <taxon>ecological metagenomes</taxon>
    </lineage>
</organism>
<dbReference type="EMBL" id="UINC01223902">
    <property type="protein sequence ID" value="SVE53290.1"/>
    <property type="molecule type" value="Genomic_DNA"/>
</dbReference>
<gene>
    <name evidence="1" type="ORF">METZ01_LOCUS506144</name>
</gene>